<dbReference type="Proteomes" id="UP000615446">
    <property type="component" value="Unassembled WGS sequence"/>
</dbReference>
<evidence type="ECO:0000313" key="1">
    <source>
        <dbReference type="EMBL" id="GET04864.1"/>
    </source>
</evidence>
<sequence>MREKTDEELLENGEKLLKTLISSTLANLREIRFFHDFKFSLKALKALEDFLGNWKGCILFILTTNNIYEEENM</sequence>
<organism evidence="1 2">
    <name type="scientific">Rhizophagus clarus</name>
    <dbReference type="NCBI Taxonomy" id="94130"/>
    <lineage>
        <taxon>Eukaryota</taxon>
        <taxon>Fungi</taxon>
        <taxon>Fungi incertae sedis</taxon>
        <taxon>Mucoromycota</taxon>
        <taxon>Glomeromycotina</taxon>
        <taxon>Glomeromycetes</taxon>
        <taxon>Glomerales</taxon>
        <taxon>Glomeraceae</taxon>
        <taxon>Rhizophagus</taxon>
    </lineage>
</organism>
<proteinExistence type="predicted"/>
<evidence type="ECO:0000313" key="2">
    <source>
        <dbReference type="Proteomes" id="UP000615446"/>
    </source>
</evidence>
<dbReference type="AlphaFoldDB" id="A0A8H3MLF6"/>
<protein>
    <submittedName>
        <fullName evidence="1">Uncharacterized protein</fullName>
    </submittedName>
</protein>
<reference evidence="1" key="1">
    <citation type="submission" date="2019-10" db="EMBL/GenBank/DDBJ databases">
        <title>Conservation and host-specific expression of non-tandemly repeated heterogenous ribosome RNA gene in arbuscular mycorrhizal fungi.</title>
        <authorList>
            <person name="Maeda T."/>
            <person name="Kobayashi Y."/>
            <person name="Nakagawa T."/>
            <person name="Ezawa T."/>
            <person name="Yamaguchi K."/>
            <person name="Bino T."/>
            <person name="Nishimoto Y."/>
            <person name="Shigenobu S."/>
            <person name="Kawaguchi M."/>
        </authorList>
    </citation>
    <scope>NUCLEOTIDE SEQUENCE</scope>
    <source>
        <strain evidence="1">HR1</strain>
    </source>
</reference>
<comment type="caution">
    <text evidence="1">The sequence shown here is derived from an EMBL/GenBank/DDBJ whole genome shotgun (WGS) entry which is preliminary data.</text>
</comment>
<gene>
    <name evidence="1" type="ORF">RCL2_003115700</name>
</gene>
<accession>A0A8H3MLF6</accession>
<dbReference type="EMBL" id="BLAL01000357">
    <property type="protein sequence ID" value="GET04864.1"/>
    <property type="molecule type" value="Genomic_DNA"/>
</dbReference>
<name>A0A8H3MLF6_9GLOM</name>
<dbReference type="OrthoDB" id="10525014at2759"/>